<dbReference type="AlphaFoldDB" id="A0AAE1CT56"/>
<proteinExistence type="predicted"/>
<name>A0AAE1CT56_9GAST</name>
<comment type="caution">
    <text evidence="1">The sequence shown here is derived from an EMBL/GenBank/DDBJ whole genome shotgun (WGS) entry which is preliminary data.</text>
</comment>
<organism evidence="1 2">
    <name type="scientific">Elysia crispata</name>
    <name type="common">lettuce slug</name>
    <dbReference type="NCBI Taxonomy" id="231223"/>
    <lineage>
        <taxon>Eukaryota</taxon>
        <taxon>Metazoa</taxon>
        <taxon>Spiralia</taxon>
        <taxon>Lophotrochozoa</taxon>
        <taxon>Mollusca</taxon>
        <taxon>Gastropoda</taxon>
        <taxon>Heterobranchia</taxon>
        <taxon>Euthyneura</taxon>
        <taxon>Panpulmonata</taxon>
        <taxon>Sacoglossa</taxon>
        <taxon>Placobranchoidea</taxon>
        <taxon>Plakobranchidae</taxon>
        <taxon>Elysia</taxon>
    </lineage>
</organism>
<dbReference type="Proteomes" id="UP001283361">
    <property type="component" value="Unassembled WGS sequence"/>
</dbReference>
<keyword evidence="2" id="KW-1185">Reference proteome</keyword>
<dbReference type="EMBL" id="JAWDGP010006861">
    <property type="protein sequence ID" value="KAK3734103.1"/>
    <property type="molecule type" value="Genomic_DNA"/>
</dbReference>
<reference evidence="1" key="1">
    <citation type="journal article" date="2023" name="G3 (Bethesda)">
        <title>A reference genome for the long-term kleptoplast-retaining sea slug Elysia crispata morphotype clarki.</title>
        <authorList>
            <person name="Eastman K.E."/>
            <person name="Pendleton A.L."/>
            <person name="Shaikh M.A."/>
            <person name="Suttiyut T."/>
            <person name="Ogas R."/>
            <person name="Tomko P."/>
            <person name="Gavelis G."/>
            <person name="Widhalm J.R."/>
            <person name="Wisecaver J.H."/>
        </authorList>
    </citation>
    <scope>NUCLEOTIDE SEQUENCE</scope>
    <source>
        <strain evidence="1">ECLA1</strain>
    </source>
</reference>
<accession>A0AAE1CT56</accession>
<evidence type="ECO:0000313" key="2">
    <source>
        <dbReference type="Proteomes" id="UP001283361"/>
    </source>
</evidence>
<protein>
    <submittedName>
        <fullName evidence="1">Uncharacterized protein</fullName>
    </submittedName>
</protein>
<sequence length="38" mass="4191">MLLCYSSKPVCPSCSDTAPVLYVRADLIQLQAYVSELL</sequence>
<evidence type="ECO:0000313" key="1">
    <source>
        <dbReference type="EMBL" id="KAK3734103.1"/>
    </source>
</evidence>
<gene>
    <name evidence="1" type="ORF">RRG08_000018</name>
</gene>